<evidence type="ECO:0000313" key="3">
    <source>
        <dbReference type="Proteomes" id="UP001177003"/>
    </source>
</evidence>
<protein>
    <submittedName>
        <fullName evidence="2">Uncharacterized protein</fullName>
    </submittedName>
</protein>
<organism evidence="2 3">
    <name type="scientific">Lactuca saligna</name>
    <name type="common">Willowleaf lettuce</name>
    <dbReference type="NCBI Taxonomy" id="75948"/>
    <lineage>
        <taxon>Eukaryota</taxon>
        <taxon>Viridiplantae</taxon>
        <taxon>Streptophyta</taxon>
        <taxon>Embryophyta</taxon>
        <taxon>Tracheophyta</taxon>
        <taxon>Spermatophyta</taxon>
        <taxon>Magnoliopsida</taxon>
        <taxon>eudicotyledons</taxon>
        <taxon>Gunneridae</taxon>
        <taxon>Pentapetalae</taxon>
        <taxon>asterids</taxon>
        <taxon>campanulids</taxon>
        <taxon>Asterales</taxon>
        <taxon>Asteraceae</taxon>
        <taxon>Cichorioideae</taxon>
        <taxon>Cichorieae</taxon>
        <taxon>Lactucinae</taxon>
        <taxon>Lactuca</taxon>
    </lineage>
</organism>
<feature type="compositionally biased region" description="Basic and acidic residues" evidence="1">
    <location>
        <begin position="369"/>
        <end position="400"/>
    </location>
</feature>
<dbReference type="PANTHER" id="PTHR15197">
    <property type="entry name" value="COILIN P80"/>
    <property type="match status" value="1"/>
</dbReference>
<feature type="region of interest" description="Disordered" evidence="1">
    <location>
        <begin position="340"/>
        <end position="419"/>
    </location>
</feature>
<dbReference type="PANTHER" id="PTHR15197:SF4">
    <property type="entry name" value="COILIN"/>
    <property type="match status" value="1"/>
</dbReference>
<sequence>MIHLASPLVTSPPATSGLPHYKLTNDKLILITEWFHSQMGVRLLHRTDDYECDSSTTPVIASRLTSLTATLIGLSIQLDFSFQLEIDFVASPALHLFTKISLHLSTKIFMSKPLWWLWRNQNAGLNHCSRAILKLLINTSQVVSKGFCLNHFIERQVNQTIFSIYLTLKNSALNFFVVSNLSRPDLNLFDIEKSNLTKSFIEPTVEDLRLLTLTSSMILRPFVPGIKEKLGLYAPDLTRADPRTRAFISASSGRTRIFALPPSKSTNSSSALVEYMSPKSNQEDEDLEVKRYRIKETSRTNDRFYPRSHCNESAYAKSSYFTIHSATKRSEEYLEDNVQGIEQASTTPDGDKKGPSRSARRKKAKRQWKRELTKISQKPDTDTHLEGTNDHPKGREKSQTEEEEEEEKEEEEEEEEIVM</sequence>
<dbReference type="GO" id="GO:0030620">
    <property type="term" value="F:U2 snRNA binding"/>
    <property type="evidence" value="ECO:0007669"/>
    <property type="project" value="TreeGrafter"/>
</dbReference>
<proteinExistence type="predicted"/>
<evidence type="ECO:0000256" key="1">
    <source>
        <dbReference type="SAM" id="MobiDB-lite"/>
    </source>
</evidence>
<dbReference type="InterPro" id="IPR024822">
    <property type="entry name" value="Coilin"/>
</dbReference>
<gene>
    <name evidence="2" type="ORF">LSALG_LOCUS23093</name>
</gene>
<dbReference type="EMBL" id="OX465081">
    <property type="protein sequence ID" value="CAI9283501.1"/>
    <property type="molecule type" value="Genomic_DNA"/>
</dbReference>
<feature type="compositionally biased region" description="Basic residues" evidence="1">
    <location>
        <begin position="358"/>
        <end position="368"/>
    </location>
</feature>
<feature type="compositionally biased region" description="Acidic residues" evidence="1">
    <location>
        <begin position="401"/>
        <end position="419"/>
    </location>
</feature>
<dbReference type="GO" id="GO:0000387">
    <property type="term" value="P:spliceosomal snRNP assembly"/>
    <property type="evidence" value="ECO:0007669"/>
    <property type="project" value="TreeGrafter"/>
</dbReference>
<dbReference type="GO" id="GO:0015030">
    <property type="term" value="C:Cajal body"/>
    <property type="evidence" value="ECO:0007669"/>
    <property type="project" value="TreeGrafter"/>
</dbReference>
<keyword evidence="3" id="KW-1185">Reference proteome</keyword>
<evidence type="ECO:0000313" key="2">
    <source>
        <dbReference type="EMBL" id="CAI9283501.1"/>
    </source>
</evidence>
<accession>A0AA35Z0K7</accession>
<dbReference type="Proteomes" id="UP001177003">
    <property type="component" value="Chromosome 5"/>
</dbReference>
<dbReference type="AlphaFoldDB" id="A0AA35Z0K7"/>
<dbReference type="GO" id="GO:0030619">
    <property type="term" value="F:U1 snRNA binding"/>
    <property type="evidence" value="ECO:0007669"/>
    <property type="project" value="TreeGrafter"/>
</dbReference>
<name>A0AA35Z0K7_LACSI</name>
<reference evidence="2" key="1">
    <citation type="submission" date="2023-04" db="EMBL/GenBank/DDBJ databases">
        <authorList>
            <person name="Vijverberg K."/>
            <person name="Xiong W."/>
            <person name="Schranz E."/>
        </authorList>
    </citation>
    <scope>NUCLEOTIDE SEQUENCE</scope>
</reference>